<dbReference type="AlphaFoldDB" id="A0A0W7WN31"/>
<feature type="transmembrane region" description="Helical" evidence="1">
    <location>
        <begin position="47"/>
        <end position="66"/>
    </location>
</feature>
<protein>
    <submittedName>
        <fullName evidence="2">Uncharacterized protein</fullName>
    </submittedName>
</protein>
<gene>
    <name evidence="2" type="ORF">AVJ23_05345</name>
</gene>
<evidence type="ECO:0000313" key="3">
    <source>
        <dbReference type="Proteomes" id="UP000054396"/>
    </source>
</evidence>
<comment type="caution">
    <text evidence="2">The sequence shown here is derived from an EMBL/GenBank/DDBJ whole genome shotgun (WGS) entry which is preliminary data.</text>
</comment>
<dbReference type="Proteomes" id="UP000054396">
    <property type="component" value="Unassembled WGS sequence"/>
</dbReference>
<keyword evidence="1" id="KW-0812">Transmembrane</keyword>
<dbReference type="OrthoDB" id="8479738at2"/>
<keyword evidence="3" id="KW-1185">Reference proteome</keyword>
<dbReference type="RefSeq" id="WP_058861118.1">
    <property type="nucleotide sequence ID" value="NZ_LPXO01000002.1"/>
</dbReference>
<sequence>MSTETDTHADESQPHFMETTPGILLGVLAFLAIVAVATLIWGLPGLAMVMLATVPVVFGVLMLITVGK</sequence>
<organism evidence="2 3">
    <name type="scientific">Pseudoponticoccus marisrubri</name>
    <dbReference type="NCBI Taxonomy" id="1685382"/>
    <lineage>
        <taxon>Bacteria</taxon>
        <taxon>Pseudomonadati</taxon>
        <taxon>Pseudomonadota</taxon>
        <taxon>Alphaproteobacteria</taxon>
        <taxon>Rhodobacterales</taxon>
        <taxon>Roseobacteraceae</taxon>
        <taxon>Pseudoponticoccus</taxon>
    </lineage>
</organism>
<feature type="transmembrane region" description="Helical" evidence="1">
    <location>
        <begin position="22"/>
        <end position="41"/>
    </location>
</feature>
<evidence type="ECO:0000313" key="2">
    <source>
        <dbReference type="EMBL" id="KUF12000.1"/>
    </source>
</evidence>
<name>A0A0W7WN31_9RHOB</name>
<dbReference type="STRING" id="1685382.AVJ23_05345"/>
<dbReference type="EMBL" id="LPXO01000002">
    <property type="protein sequence ID" value="KUF12000.1"/>
    <property type="molecule type" value="Genomic_DNA"/>
</dbReference>
<keyword evidence="1" id="KW-0472">Membrane</keyword>
<accession>A0A0W7WN31</accession>
<reference evidence="2 3" key="1">
    <citation type="submission" date="2015-12" db="EMBL/GenBank/DDBJ databases">
        <authorList>
            <person name="Shamseldin A."/>
            <person name="Moawad H."/>
            <person name="Abd El-Rahim W.M."/>
            <person name="Sadowsky M.J."/>
        </authorList>
    </citation>
    <scope>NUCLEOTIDE SEQUENCE [LARGE SCALE GENOMIC DNA]</scope>
    <source>
        <strain evidence="2 3">SJ5A-1</strain>
    </source>
</reference>
<proteinExistence type="predicted"/>
<keyword evidence="1" id="KW-1133">Transmembrane helix</keyword>
<evidence type="ECO:0000256" key="1">
    <source>
        <dbReference type="SAM" id="Phobius"/>
    </source>
</evidence>